<dbReference type="PANTHER" id="PTHR13720:SF33">
    <property type="entry name" value="HELP DOMAIN-CONTAINING PROTEIN"/>
    <property type="match status" value="1"/>
</dbReference>
<organism evidence="3 4">
    <name type="scientific">Scomber scombrus</name>
    <name type="common">Atlantic mackerel</name>
    <name type="synonym">Scomber vernalis</name>
    <dbReference type="NCBI Taxonomy" id="13677"/>
    <lineage>
        <taxon>Eukaryota</taxon>
        <taxon>Metazoa</taxon>
        <taxon>Chordata</taxon>
        <taxon>Craniata</taxon>
        <taxon>Vertebrata</taxon>
        <taxon>Euteleostomi</taxon>
        <taxon>Actinopterygii</taxon>
        <taxon>Neopterygii</taxon>
        <taxon>Teleostei</taxon>
        <taxon>Neoteleostei</taxon>
        <taxon>Acanthomorphata</taxon>
        <taxon>Pelagiaria</taxon>
        <taxon>Scombriformes</taxon>
        <taxon>Scombridae</taxon>
        <taxon>Scomber</taxon>
    </lineage>
</organism>
<dbReference type="InterPro" id="IPR015943">
    <property type="entry name" value="WD40/YVTN_repeat-like_dom_sf"/>
</dbReference>
<dbReference type="Gene3D" id="2.130.10.10">
    <property type="entry name" value="YVTN repeat-like/Quinoprotein amine dehydrogenase"/>
    <property type="match status" value="1"/>
</dbReference>
<keyword evidence="4" id="KW-1185">Reference proteome</keyword>
<evidence type="ECO:0000313" key="4">
    <source>
        <dbReference type="Proteomes" id="UP001314229"/>
    </source>
</evidence>
<dbReference type="GO" id="GO:0008017">
    <property type="term" value="F:microtubule binding"/>
    <property type="evidence" value="ECO:0007669"/>
    <property type="project" value="TreeGrafter"/>
</dbReference>
<name>A0AAV1QEQ1_SCOSC</name>
<feature type="non-terminal residue" evidence="3">
    <location>
        <position position="73"/>
    </location>
</feature>
<keyword evidence="1" id="KW-0853">WD repeat</keyword>
<keyword evidence="2" id="KW-0677">Repeat</keyword>
<dbReference type="Proteomes" id="UP001314229">
    <property type="component" value="Unassembled WGS sequence"/>
</dbReference>
<dbReference type="AlphaFoldDB" id="A0AAV1QEQ1"/>
<accession>A0AAV1QEQ1</accession>
<evidence type="ECO:0000256" key="1">
    <source>
        <dbReference type="ARBA" id="ARBA00022574"/>
    </source>
</evidence>
<feature type="non-terminal residue" evidence="3">
    <location>
        <position position="1"/>
    </location>
</feature>
<dbReference type="InterPro" id="IPR036322">
    <property type="entry name" value="WD40_repeat_dom_sf"/>
</dbReference>
<dbReference type="InterPro" id="IPR050630">
    <property type="entry name" value="WD_repeat_EMAP"/>
</dbReference>
<gene>
    <name evidence="3" type="ORF">FSCOSCO3_A019962</name>
</gene>
<sequence>SGKYLAVASHDSFVDIYNVPSSKRVGICKGPSSYITHIDWDARGKLLQVNTGAKEQLFFEAPRGKRQTIRNSE</sequence>
<dbReference type="PANTHER" id="PTHR13720">
    <property type="entry name" value="WD-40 REPEAT PROTEIN"/>
    <property type="match status" value="1"/>
</dbReference>
<evidence type="ECO:0000256" key="2">
    <source>
        <dbReference type="ARBA" id="ARBA00022737"/>
    </source>
</evidence>
<dbReference type="SUPFAM" id="SSF50978">
    <property type="entry name" value="WD40 repeat-like"/>
    <property type="match status" value="1"/>
</dbReference>
<evidence type="ECO:0000313" key="3">
    <source>
        <dbReference type="EMBL" id="CAK6981650.1"/>
    </source>
</evidence>
<protein>
    <submittedName>
        <fullName evidence="3">Unnamed protein product</fullName>
    </submittedName>
</protein>
<proteinExistence type="predicted"/>
<comment type="caution">
    <text evidence="3">The sequence shown here is derived from an EMBL/GenBank/DDBJ whole genome shotgun (WGS) entry which is preliminary data.</text>
</comment>
<dbReference type="EMBL" id="CAWUFR010000860">
    <property type="protein sequence ID" value="CAK6981650.1"/>
    <property type="molecule type" value="Genomic_DNA"/>
</dbReference>
<reference evidence="3 4" key="1">
    <citation type="submission" date="2024-01" db="EMBL/GenBank/DDBJ databases">
        <authorList>
            <person name="Alioto T."/>
            <person name="Alioto T."/>
            <person name="Gomez Garrido J."/>
        </authorList>
    </citation>
    <scope>NUCLEOTIDE SEQUENCE [LARGE SCALE GENOMIC DNA]</scope>
</reference>